<evidence type="ECO:0000313" key="2">
    <source>
        <dbReference type="Proteomes" id="UP001156702"/>
    </source>
</evidence>
<keyword evidence="2" id="KW-1185">Reference proteome</keyword>
<dbReference type="EMBL" id="BSOP01000013">
    <property type="protein sequence ID" value="GLR50467.1"/>
    <property type="molecule type" value="Genomic_DNA"/>
</dbReference>
<sequence length="168" mass="18501">MSGSDSTYRATFGDGTSVLERVLVAIINAHTDADTEGRQWERLNAAMSALVGPTTAKERNLEKALLFILRERQRDVCDAEMHAMCSGKRASRVETRSVPTLARLAAVEILGCAAPAEKVPAVHALCAMYQDRFGLHARDYDEVREALQSEAVQHICDELAEWGIATRE</sequence>
<gene>
    <name evidence="1" type="ORF">GCM10007923_16730</name>
</gene>
<dbReference type="RefSeq" id="WP_244767318.1">
    <property type="nucleotide sequence ID" value="NZ_BSOP01000013.1"/>
</dbReference>
<name>A0ABQ5ZIK9_9HYPH</name>
<evidence type="ECO:0000313" key="1">
    <source>
        <dbReference type="EMBL" id="GLR50467.1"/>
    </source>
</evidence>
<comment type="caution">
    <text evidence="1">The sequence shown here is derived from an EMBL/GenBank/DDBJ whole genome shotgun (WGS) entry which is preliminary data.</text>
</comment>
<dbReference type="Proteomes" id="UP001156702">
    <property type="component" value="Unassembled WGS sequence"/>
</dbReference>
<organism evidence="1 2">
    <name type="scientific">Shinella yambaruensis</name>
    <dbReference type="NCBI Taxonomy" id="415996"/>
    <lineage>
        <taxon>Bacteria</taxon>
        <taxon>Pseudomonadati</taxon>
        <taxon>Pseudomonadota</taxon>
        <taxon>Alphaproteobacteria</taxon>
        <taxon>Hyphomicrobiales</taxon>
        <taxon>Rhizobiaceae</taxon>
        <taxon>Shinella</taxon>
    </lineage>
</organism>
<accession>A0ABQ5ZIK9</accession>
<proteinExistence type="predicted"/>
<reference evidence="2" key="1">
    <citation type="journal article" date="2019" name="Int. J. Syst. Evol. Microbiol.">
        <title>The Global Catalogue of Microorganisms (GCM) 10K type strain sequencing project: providing services to taxonomists for standard genome sequencing and annotation.</title>
        <authorList>
            <consortium name="The Broad Institute Genomics Platform"/>
            <consortium name="The Broad Institute Genome Sequencing Center for Infectious Disease"/>
            <person name="Wu L."/>
            <person name="Ma J."/>
        </authorList>
    </citation>
    <scope>NUCLEOTIDE SEQUENCE [LARGE SCALE GENOMIC DNA]</scope>
    <source>
        <strain evidence="2">NBRC 102122</strain>
    </source>
</reference>
<protein>
    <submittedName>
        <fullName evidence="1">Uncharacterized protein</fullName>
    </submittedName>
</protein>